<protein>
    <recommendedName>
        <fullName evidence="3">Transposase</fullName>
    </recommendedName>
</protein>
<accession>A0ABS8H9X3</accession>
<reference evidence="1 2" key="1">
    <citation type="submission" date="2021-10" db="EMBL/GenBank/DDBJ databases">
        <title>The diversity and Nitrogen Metabolism of Culturable Nitrate-Utilizing Bacteria Within the Oxygen Minimum Zone of the Changjiang (Yangtze River)Estuary.</title>
        <authorList>
            <person name="Zhang D."/>
            <person name="Zheng J."/>
            <person name="Liu S."/>
            <person name="He W."/>
        </authorList>
    </citation>
    <scope>NUCLEOTIDE SEQUENCE [LARGE SCALE GENOMIC DNA]</scope>
    <source>
        <strain evidence="1 2">FXH275-2</strain>
    </source>
</reference>
<organism evidence="1 2">
    <name type="scientific">Sphingobium soli</name>
    <dbReference type="NCBI Taxonomy" id="1591116"/>
    <lineage>
        <taxon>Bacteria</taxon>
        <taxon>Pseudomonadati</taxon>
        <taxon>Pseudomonadota</taxon>
        <taxon>Alphaproteobacteria</taxon>
        <taxon>Sphingomonadales</taxon>
        <taxon>Sphingomonadaceae</taxon>
        <taxon>Sphingobium</taxon>
    </lineage>
</organism>
<dbReference type="EMBL" id="JAJGNP010000031">
    <property type="protein sequence ID" value="MCC4234833.1"/>
    <property type="molecule type" value="Genomic_DNA"/>
</dbReference>
<sequence>MSTNAALERIILPILEAWRSMRSQTAELGKQLVCGAPERRVQAGSHNASDAEDWRAVRQVSKRKALNQFTRKLEGKTIADHAGIRRPVVSSGRWSGHSVQQRSSCNYCRQNARTTLEGLSCETHH</sequence>
<evidence type="ECO:0000313" key="1">
    <source>
        <dbReference type="EMBL" id="MCC4234833.1"/>
    </source>
</evidence>
<dbReference type="Proteomes" id="UP001198830">
    <property type="component" value="Unassembled WGS sequence"/>
</dbReference>
<name>A0ABS8H9X3_9SPHN</name>
<evidence type="ECO:0000313" key="2">
    <source>
        <dbReference type="Proteomes" id="UP001198830"/>
    </source>
</evidence>
<keyword evidence="2" id="KW-1185">Reference proteome</keyword>
<feature type="non-terminal residue" evidence="1">
    <location>
        <position position="125"/>
    </location>
</feature>
<comment type="caution">
    <text evidence="1">The sequence shown here is derived from an EMBL/GenBank/DDBJ whole genome shotgun (WGS) entry which is preliminary data.</text>
</comment>
<proteinExistence type="predicted"/>
<evidence type="ECO:0008006" key="3">
    <source>
        <dbReference type="Google" id="ProtNLM"/>
    </source>
</evidence>
<gene>
    <name evidence="1" type="ORF">LL253_19360</name>
</gene>